<dbReference type="CDD" id="cd03255">
    <property type="entry name" value="ABC_MJ0796_LolCDE_FtsE"/>
    <property type="match status" value="1"/>
</dbReference>
<dbReference type="GO" id="GO:0022857">
    <property type="term" value="F:transmembrane transporter activity"/>
    <property type="evidence" value="ECO:0007669"/>
    <property type="project" value="TreeGrafter"/>
</dbReference>
<dbReference type="STRING" id="1936003.STSP2_03468"/>
<evidence type="ECO:0000313" key="7">
    <source>
        <dbReference type="Proteomes" id="UP000189674"/>
    </source>
</evidence>
<dbReference type="PANTHER" id="PTHR24220">
    <property type="entry name" value="IMPORT ATP-BINDING PROTEIN"/>
    <property type="match status" value="1"/>
</dbReference>
<dbReference type="InterPro" id="IPR017871">
    <property type="entry name" value="ABC_transporter-like_CS"/>
</dbReference>
<proteinExistence type="inferred from homology"/>
<dbReference type="AlphaFoldDB" id="A0A1U9NQQ3"/>
<keyword evidence="3 6" id="KW-0067">ATP-binding</keyword>
<reference evidence="7" key="1">
    <citation type="submission" date="2017-02" db="EMBL/GenBank/DDBJ databases">
        <title>Comparative genomics and description of representatives of a novel lineage of planctomycetes thriving in anoxic sediments.</title>
        <authorList>
            <person name="Spring S."/>
            <person name="Bunk B."/>
            <person name="Sproer C."/>
        </authorList>
    </citation>
    <scope>NUCLEOTIDE SEQUENCE [LARGE SCALE GENOMIC DNA]</scope>
    <source>
        <strain evidence="7">ST-NAGAB-D1</strain>
    </source>
</reference>
<dbReference type="GO" id="GO:0098796">
    <property type="term" value="C:membrane protein complex"/>
    <property type="evidence" value="ECO:0007669"/>
    <property type="project" value="UniProtKB-ARBA"/>
</dbReference>
<keyword evidence="7" id="KW-1185">Reference proteome</keyword>
<dbReference type="GO" id="GO:0005886">
    <property type="term" value="C:plasma membrane"/>
    <property type="evidence" value="ECO:0007669"/>
    <property type="project" value="TreeGrafter"/>
</dbReference>
<sequence length="235" mass="26303">MSTPRTIDNSVINLQNIRKIYEMGDQQVRALDGVDVAFEPGSFWAIMGPSGSGKSTMLNILGCLDRPTSGSYHLHQEDVSRMDDDHLSEIRLKHLGFIFQSFNLIPQLSVQRNIELPLFYLGWDEKESRERSVELAHKVGLEGRLNHRPAELSGGQRQRVAIARALANDPKILLADEPTGNLDSVTGAQILELLDELYQNGKTVIMVTHESEIAAHARKILHMRDGKVQKIEDTA</sequence>
<dbReference type="Gene3D" id="3.40.50.300">
    <property type="entry name" value="P-loop containing nucleotide triphosphate hydrolases"/>
    <property type="match status" value="1"/>
</dbReference>
<dbReference type="RefSeq" id="WP_146663863.1">
    <property type="nucleotide sequence ID" value="NZ_CP019791.1"/>
</dbReference>
<evidence type="ECO:0000313" key="6">
    <source>
        <dbReference type="EMBL" id="AQT70262.1"/>
    </source>
</evidence>
<dbReference type="FunFam" id="3.40.50.300:FF:000032">
    <property type="entry name" value="Export ABC transporter ATP-binding protein"/>
    <property type="match status" value="1"/>
</dbReference>
<keyword evidence="2" id="KW-0547">Nucleotide-binding</keyword>
<protein>
    <submittedName>
        <fullName evidence="6">Macrolide export ATP-binding/permease protein MacB</fullName>
        <ecNumber evidence="6">3.6.3.-</ecNumber>
    </submittedName>
</protein>
<dbReference type="PROSITE" id="PS50893">
    <property type="entry name" value="ABC_TRANSPORTER_2"/>
    <property type="match status" value="1"/>
</dbReference>
<dbReference type="InterPro" id="IPR003439">
    <property type="entry name" value="ABC_transporter-like_ATP-bd"/>
</dbReference>
<dbReference type="Proteomes" id="UP000189674">
    <property type="component" value="Chromosome"/>
</dbReference>
<gene>
    <name evidence="6" type="primary">macB_5</name>
    <name evidence="6" type="ORF">STSP2_03468</name>
</gene>
<dbReference type="InterPro" id="IPR017911">
    <property type="entry name" value="MacB-like_ATP-bd"/>
</dbReference>
<dbReference type="InterPro" id="IPR027417">
    <property type="entry name" value="P-loop_NTPase"/>
</dbReference>
<evidence type="ECO:0000259" key="5">
    <source>
        <dbReference type="PROSITE" id="PS50893"/>
    </source>
</evidence>
<dbReference type="SUPFAM" id="SSF52540">
    <property type="entry name" value="P-loop containing nucleoside triphosphate hydrolases"/>
    <property type="match status" value="1"/>
</dbReference>
<organism evidence="6 7">
    <name type="scientific">Anaerohalosphaera lusitana</name>
    <dbReference type="NCBI Taxonomy" id="1936003"/>
    <lineage>
        <taxon>Bacteria</taxon>
        <taxon>Pseudomonadati</taxon>
        <taxon>Planctomycetota</taxon>
        <taxon>Phycisphaerae</taxon>
        <taxon>Sedimentisphaerales</taxon>
        <taxon>Anaerohalosphaeraceae</taxon>
        <taxon>Anaerohalosphaera</taxon>
    </lineage>
</organism>
<dbReference type="PANTHER" id="PTHR24220:SF86">
    <property type="entry name" value="ABC TRANSPORTER ABCH.1"/>
    <property type="match status" value="1"/>
</dbReference>
<dbReference type="InterPro" id="IPR015854">
    <property type="entry name" value="ABC_transpr_LolD-like"/>
</dbReference>
<dbReference type="SMART" id="SM00382">
    <property type="entry name" value="AAA"/>
    <property type="match status" value="1"/>
</dbReference>
<feature type="domain" description="ABC transporter" evidence="5">
    <location>
        <begin position="12"/>
        <end position="235"/>
    </location>
</feature>
<dbReference type="KEGG" id="alus:STSP2_03468"/>
<dbReference type="EMBL" id="CP019791">
    <property type="protein sequence ID" value="AQT70262.1"/>
    <property type="molecule type" value="Genomic_DNA"/>
</dbReference>
<dbReference type="Pfam" id="PF00005">
    <property type="entry name" value="ABC_tran"/>
    <property type="match status" value="1"/>
</dbReference>
<dbReference type="InterPro" id="IPR003593">
    <property type="entry name" value="AAA+_ATPase"/>
</dbReference>
<evidence type="ECO:0000256" key="3">
    <source>
        <dbReference type="ARBA" id="ARBA00022840"/>
    </source>
</evidence>
<dbReference type="GO" id="GO:0016887">
    <property type="term" value="F:ATP hydrolysis activity"/>
    <property type="evidence" value="ECO:0007669"/>
    <property type="project" value="InterPro"/>
</dbReference>
<evidence type="ECO:0000256" key="2">
    <source>
        <dbReference type="ARBA" id="ARBA00022741"/>
    </source>
</evidence>
<dbReference type="GO" id="GO:0005524">
    <property type="term" value="F:ATP binding"/>
    <property type="evidence" value="ECO:0007669"/>
    <property type="project" value="UniProtKB-KW"/>
</dbReference>
<dbReference type="OrthoDB" id="273392at2"/>
<comment type="similarity">
    <text evidence="4">Belongs to the ABC transporter superfamily. Macrolide exporter (TC 3.A.1.122) family.</text>
</comment>
<accession>A0A1U9NQQ3</accession>
<evidence type="ECO:0000256" key="4">
    <source>
        <dbReference type="ARBA" id="ARBA00038388"/>
    </source>
</evidence>
<keyword evidence="6" id="KW-0378">Hydrolase</keyword>
<name>A0A1U9NQQ3_9BACT</name>
<dbReference type="PROSITE" id="PS00211">
    <property type="entry name" value="ABC_TRANSPORTER_1"/>
    <property type="match status" value="1"/>
</dbReference>
<keyword evidence="1" id="KW-0813">Transport</keyword>
<dbReference type="EC" id="3.6.3.-" evidence="6"/>
<evidence type="ECO:0000256" key="1">
    <source>
        <dbReference type="ARBA" id="ARBA00022448"/>
    </source>
</evidence>